<evidence type="ECO:0000256" key="7">
    <source>
        <dbReference type="ARBA" id="ARBA00023002"/>
    </source>
</evidence>
<keyword evidence="14" id="KW-1185">Reference proteome</keyword>
<organism evidence="13 14">
    <name type="scientific">Shewanella cyperi</name>
    <dbReference type="NCBI Taxonomy" id="2814292"/>
    <lineage>
        <taxon>Bacteria</taxon>
        <taxon>Pseudomonadati</taxon>
        <taxon>Pseudomonadota</taxon>
        <taxon>Gammaproteobacteria</taxon>
        <taxon>Alteromonadales</taxon>
        <taxon>Shewanellaceae</taxon>
        <taxon>Shewanella</taxon>
    </lineage>
</organism>
<evidence type="ECO:0000259" key="11">
    <source>
        <dbReference type="Pfam" id="PF02558"/>
    </source>
</evidence>
<dbReference type="GO" id="GO:0015940">
    <property type="term" value="P:pantothenate biosynthetic process"/>
    <property type="evidence" value="ECO:0007669"/>
    <property type="project" value="UniProtKB-KW"/>
</dbReference>
<dbReference type="PANTHER" id="PTHR43765">
    <property type="entry name" value="2-DEHYDROPANTOATE 2-REDUCTASE-RELATED"/>
    <property type="match status" value="1"/>
</dbReference>
<dbReference type="EC" id="1.1.1.169" evidence="3 10"/>
<dbReference type="FunFam" id="1.10.1040.10:FF:000017">
    <property type="entry name" value="2-dehydropantoate 2-reductase"/>
    <property type="match status" value="1"/>
</dbReference>
<feature type="domain" description="Ketopantoate reductase N-terminal" evidence="11">
    <location>
        <begin position="14"/>
        <end position="163"/>
    </location>
</feature>
<dbReference type="AlphaFoldDB" id="A0A974XNY3"/>
<evidence type="ECO:0000259" key="12">
    <source>
        <dbReference type="Pfam" id="PF08546"/>
    </source>
</evidence>
<dbReference type="InterPro" id="IPR003710">
    <property type="entry name" value="ApbA"/>
</dbReference>
<dbReference type="PANTHER" id="PTHR43765:SF2">
    <property type="entry name" value="2-DEHYDROPANTOATE 2-REDUCTASE"/>
    <property type="match status" value="1"/>
</dbReference>
<protein>
    <recommendedName>
        <fullName evidence="4 10">2-dehydropantoate 2-reductase</fullName>
        <ecNumber evidence="3 10">1.1.1.169</ecNumber>
    </recommendedName>
    <alternativeName>
        <fullName evidence="8 10">Ketopantoate reductase</fullName>
    </alternativeName>
</protein>
<evidence type="ECO:0000256" key="8">
    <source>
        <dbReference type="ARBA" id="ARBA00032024"/>
    </source>
</evidence>
<dbReference type="GO" id="GO:0050661">
    <property type="term" value="F:NADP binding"/>
    <property type="evidence" value="ECO:0007669"/>
    <property type="project" value="TreeGrafter"/>
</dbReference>
<reference evidence="13 14" key="1">
    <citation type="submission" date="2021-03" db="EMBL/GenBank/DDBJ databases">
        <title>Novel species identification of genus Shewanella.</title>
        <authorList>
            <person name="Liu G."/>
            <person name="Zhang Q."/>
        </authorList>
    </citation>
    <scope>NUCLEOTIDE SEQUENCE [LARGE SCALE GENOMIC DNA]</scope>
    <source>
        <strain evidence="13 14">FJAT-53726</strain>
    </source>
</reference>
<dbReference type="Gene3D" id="1.10.1040.10">
    <property type="entry name" value="N-(1-d-carboxylethyl)-l-norvaline Dehydrogenase, domain 2"/>
    <property type="match status" value="1"/>
</dbReference>
<evidence type="ECO:0000256" key="6">
    <source>
        <dbReference type="ARBA" id="ARBA00022857"/>
    </source>
</evidence>
<comment type="catalytic activity">
    <reaction evidence="9 10">
        <text>(R)-pantoate + NADP(+) = 2-dehydropantoate + NADPH + H(+)</text>
        <dbReference type="Rhea" id="RHEA:16233"/>
        <dbReference type="ChEBI" id="CHEBI:11561"/>
        <dbReference type="ChEBI" id="CHEBI:15378"/>
        <dbReference type="ChEBI" id="CHEBI:15980"/>
        <dbReference type="ChEBI" id="CHEBI:57783"/>
        <dbReference type="ChEBI" id="CHEBI:58349"/>
        <dbReference type="EC" id="1.1.1.169"/>
    </reaction>
</comment>
<dbReference type="Pfam" id="PF02558">
    <property type="entry name" value="ApbA"/>
    <property type="match status" value="1"/>
</dbReference>
<comment type="similarity">
    <text evidence="2 10">Belongs to the ketopantoate reductase family.</text>
</comment>
<dbReference type="EMBL" id="CP071504">
    <property type="protein sequence ID" value="QSX31910.1"/>
    <property type="molecule type" value="Genomic_DNA"/>
</dbReference>
<dbReference type="InterPro" id="IPR013752">
    <property type="entry name" value="KPA_reductase"/>
</dbReference>
<evidence type="ECO:0000256" key="9">
    <source>
        <dbReference type="ARBA" id="ARBA00048793"/>
    </source>
</evidence>
<comment type="function">
    <text evidence="10">Catalyzes the NADPH-dependent reduction of ketopantoate into pantoic acid.</text>
</comment>
<dbReference type="SUPFAM" id="SSF51735">
    <property type="entry name" value="NAD(P)-binding Rossmann-fold domains"/>
    <property type="match status" value="1"/>
</dbReference>
<dbReference type="Proteomes" id="UP000663281">
    <property type="component" value="Chromosome"/>
</dbReference>
<dbReference type="InterPro" id="IPR013328">
    <property type="entry name" value="6PGD_dom2"/>
</dbReference>
<sequence>MAAPLSWSSNLADIAILGPGAIGQLLAHQLCGDKLLPDQLLLIGREAQPQCHLQLRCADKQHSLKLPMLALSDVTPDALKGLRLLIVTLKAYQVEEALDSLLNKLPHNCHLLLLHNGMGPHKALEPKLGGRGLLLGTTSQGALRLGPFEVRQTGTGLTQYGHFCGPELASDLRQRLLRVPGSEWCDDIETALWHKLAVNAAINPLTALERVNNGVLAEPRFAATISAIVDELLLVARAEGIRLEREVLLERIYKVIELTAANFSSMYQDVTQGRRSEIDAINGFLLTLAERHGLTLPVDQELVNRINALSPKAAPTPR</sequence>
<evidence type="ECO:0000313" key="13">
    <source>
        <dbReference type="EMBL" id="QSX31910.1"/>
    </source>
</evidence>
<proteinExistence type="inferred from homology"/>
<evidence type="ECO:0000256" key="5">
    <source>
        <dbReference type="ARBA" id="ARBA00022655"/>
    </source>
</evidence>
<keyword evidence="6 10" id="KW-0521">NADP</keyword>
<dbReference type="GO" id="GO:0005737">
    <property type="term" value="C:cytoplasm"/>
    <property type="evidence" value="ECO:0007669"/>
    <property type="project" value="TreeGrafter"/>
</dbReference>
<feature type="domain" description="Ketopantoate reductase C-terminal" evidence="12">
    <location>
        <begin position="187"/>
        <end position="308"/>
    </location>
</feature>
<dbReference type="NCBIfam" id="TIGR00745">
    <property type="entry name" value="apbA_panE"/>
    <property type="match status" value="1"/>
</dbReference>
<dbReference type="InterPro" id="IPR008927">
    <property type="entry name" value="6-PGluconate_DH-like_C_sf"/>
</dbReference>
<evidence type="ECO:0000256" key="4">
    <source>
        <dbReference type="ARBA" id="ARBA00019465"/>
    </source>
</evidence>
<dbReference type="InterPro" id="IPR036291">
    <property type="entry name" value="NAD(P)-bd_dom_sf"/>
</dbReference>
<comment type="pathway">
    <text evidence="1 10">Cofactor biosynthesis; (R)-pantothenate biosynthesis; (R)-pantoate from 3-methyl-2-oxobutanoate: step 2/2.</text>
</comment>
<dbReference type="KEGG" id="scyp:JYB88_13050"/>
<evidence type="ECO:0000256" key="3">
    <source>
        <dbReference type="ARBA" id="ARBA00013014"/>
    </source>
</evidence>
<evidence type="ECO:0000256" key="2">
    <source>
        <dbReference type="ARBA" id="ARBA00007870"/>
    </source>
</evidence>
<dbReference type="SUPFAM" id="SSF48179">
    <property type="entry name" value="6-phosphogluconate dehydrogenase C-terminal domain-like"/>
    <property type="match status" value="1"/>
</dbReference>
<evidence type="ECO:0000256" key="1">
    <source>
        <dbReference type="ARBA" id="ARBA00004994"/>
    </source>
</evidence>
<dbReference type="Gene3D" id="3.40.50.720">
    <property type="entry name" value="NAD(P)-binding Rossmann-like Domain"/>
    <property type="match status" value="1"/>
</dbReference>
<dbReference type="InterPro" id="IPR013332">
    <property type="entry name" value="KPR_N"/>
</dbReference>
<name>A0A974XNY3_9GAMM</name>
<dbReference type="InterPro" id="IPR050838">
    <property type="entry name" value="Ketopantoate_reductase"/>
</dbReference>
<keyword evidence="7 10" id="KW-0560">Oxidoreductase</keyword>
<gene>
    <name evidence="13" type="ORF">JYB88_13050</name>
</gene>
<dbReference type="Pfam" id="PF08546">
    <property type="entry name" value="ApbA_C"/>
    <property type="match status" value="1"/>
</dbReference>
<keyword evidence="5 10" id="KW-0566">Pantothenate biosynthesis</keyword>
<evidence type="ECO:0000256" key="10">
    <source>
        <dbReference type="RuleBase" id="RU362068"/>
    </source>
</evidence>
<evidence type="ECO:0000313" key="14">
    <source>
        <dbReference type="Proteomes" id="UP000663281"/>
    </source>
</evidence>
<dbReference type="GO" id="GO:0008677">
    <property type="term" value="F:2-dehydropantoate 2-reductase activity"/>
    <property type="evidence" value="ECO:0007669"/>
    <property type="project" value="UniProtKB-EC"/>
</dbReference>
<accession>A0A974XNY3</accession>